<dbReference type="InterPro" id="IPR036691">
    <property type="entry name" value="Endo/exonu/phosph_ase_sf"/>
</dbReference>
<evidence type="ECO:0000313" key="2">
    <source>
        <dbReference type="EMBL" id="OGD89734.1"/>
    </source>
</evidence>
<proteinExistence type="predicted"/>
<dbReference type="Gene3D" id="3.60.10.10">
    <property type="entry name" value="Endonuclease/exonuclease/phosphatase"/>
    <property type="match status" value="1"/>
</dbReference>
<dbReference type="GO" id="GO:0006506">
    <property type="term" value="P:GPI anchor biosynthetic process"/>
    <property type="evidence" value="ECO:0007669"/>
    <property type="project" value="TreeGrafter"/>
</dbReference>
<organism evidence="2 3">
    <name type="scientific">Candidatus Curtissbacteria bacterium RIFCSPHIGHO2_02_FULL_42_15</name>
    <dbReference type="NCBI Taxonomy" id="1797716"/>
    <lineage>
        <taxon>Bacteria</taxon>
        <taxon>Candidatus Curtissiibacteriota</taxon>
    </lineage>
</organism>
<protein>
    <recommendedName>
        <fullName evidence="1">Endonuclease/exonuclease/phosphatase domain-containing protein</fullName>
    </recommendedName>
</protein>
<evidence type="ECO:0000313" key="3">
    <source>
        <dbReference type="Proteomes" id="UP000177124"/>
    </source>
</evidence>
<evidence type="ECO:0000259" key="1">
    <source>
        <dbReference type="Pfam" id="PF03372"/>
    </source>
</evidence>
<dbReference type="STRING" id="1797716.A3D07_03825"/>
<dbReference type="GO" id="GO:0016020">
    <property type="term" value="C:membrane"/>
    <property type="evidence" value="ECO:0007669"/>
    <property type="project" value="GOC"/>
</dbReference>
<dbReference type="EMBL" id="MFBF01000066">
    <property type="protein sequence ID" value="OGD89734.1"/>
    <property type="molecule type" value="Genomic_DNA"/>
</dbReference>
<reference evidence="2 3" key="1">
    <citation type="journal article" date="2016" name="Nat. Commun.">
        <title>Thousands of microbial genomes shed light on interconnected biogeochemical processes in an aquifer system.</title>
        <authorList>
            <person name="Anantharaman K."/>
            <person name="Brown C.T."/>
            <person name="Hug L.A."/>
            <person name="Sharon I."/>
            <person name="Castelle C.J."/>
            <person name="Probst A.J."/>
            <person name="Thomas B.C."/>
            <person name="Singh A."/>
            <person name="Wilkins M.J."/>
            <person name="Karaoz U."/>
            <person name="Brodie E.L."/>
            <person name="Williams K.H."/>
            <person name="Hubbard S.S."/>
            <person name="Banfield J.F."/>
        </authorList>
    </citation>
    <scope>NUCLEOTIDE SEQUENCE [LARGE SCALE GENOMIC DNA]</scope>
</reference>
<dbReference type="GO" id="GO:0003824">
    <property type="term" value="F:catalytic activity"/>
    <property type="evidence" value="ECO:0007669"/>
    <property type="project" value="InterPro"/>
</dbReference>
<dbReference type="InterPro" id="IPR051916">
    <property type="entry name" value="GPI-anchor_lipid_remodeler"/>
</dbReference>
<comment type="caution">
    <text evidence="2">The sequence shown here is derived from an EMBL/GenBank/DDBJ whole genome shotgun (WGS) entry which is preliminary data.</text>
</comment>
<sequence length="258" mass="29048">MGVSVLKFIQINIYKGQYLDDLMRFLKDQNPDFISMQEVTAGEMNLCDKNLDLFEYFKKELSLNGVIDKVMKPVDSPNGYLGNAVFSKYQITGSKTLVLKTFEDFTLAKFNDFKSFVKFPRNLLSVKCDLDGQKIRAISWHAAWTAPPTDTEETLRQAKLVAGFLKNLKEPFILGCDMNAAPQSRTAGLVNAVANNLMMNSGVLQTNHPKVHKIAPRGFLIDYIFTSSHFKLKKLEVPEVTISDHLPVVAELEFNSEG</sequence>
<dbReference type="PANTHER" id="PTHR14859:SF1">
    <property type="entry name" value="PGAP2-INTERACTING PROTEIN"/>
    <property type="match status" value="1"/>
</dbReference>
<feature type="domain" description="Endonuclease/exonuclease/phosphatase" evidence="1">
    <location>
        <begin position="11"/>
        <end position="245"/>
    </location>
</feature>
<dbReference type="AlphaFoldDB" id="A0A1F5GD22"/>
<name>A0A1F5GD22_9BACT</name>
<accession>A0A1F5GD22</accession>
<gene>
    <name evidence="2" type="ORF">A3D07_03825</name>
</gene>
<dbReference type="Pfam" id="PF03372">
    <property type="entry name" value="Exo_endo_phos"/>
    <property type="match status" value="1"/>
</dbReference>
<dbReference type="PANTHER" id="PTHR14859">
    <property type="entry name" value="CALCOFLUOR WHITE HYPERSENSITIVE PROTEIN PRECURSOR"/>
    <property type="match status" value="1"/>
</dbReference>
<dbReference type="InterPro" id="IPR005135">
    <property type="entry name" value="Endo/exonuclease/phosphatase"/>
</dbReference>
<dbReference type="Proteomes" id="UP000177124">
    <property type="component" value="Unassembled WGS sequence"/>
</dbReference>
<dbReference type="SUPFAM" id="SSF56219">
    <property type="entry name" value="DNase I-like"/>
    <property type="match status" value="1"/>
</dbReference>